<comment type="cofactor">
    <cofactor evidence="1">
        <name>Mn(2+)</name>
        <dbReference type="ChEBI" id="CHEBI:29035"/>
    </cofactor>
</comment>
<dbReference type="GO" id="GO:0051287">
    <property type="term" value="F:NAD binding"/>
    <property type="evidence" value="ECO:0007669"/>
    <property type="project" value="InterPro"/>
</dbReference>
<dbReference type="SMART" id="SM01274">
    <property type="entry name" value="malic"/>
    <property type="match status" value="1"/>
</dbReference>
<dbReference type="PRINTS" id="PR00072">
    <property type="entry name" value="MALOXRDTASE"/>
</dbReference>
<reference evidence="10" key="1">
    <citation type="journal article" date="2018" name="Mol. Biol. Evol.">
        <title>Broad Genomic Sampling Reveals a Smut Pathogenic Ancestry of the Fungal Clade Ustilaginomycotina.</title>
        <authorList>
            <person name="Kijpornyongpan T."/>
            <person name="Mondo S.J."/>
            <person name="Barry K."/>
            <person name="Sandor L."/>
            <person name="Lee J."/>
            <person name="Lipzen A."/>
            <person name="Pangilinan J."/>
            <person name="LaButti K."/>
            <person name="Hainaut M."/>
            <person name="Henrissat B."/>
            <person name="Grigoriev I.V."/>
            <person name="Spatafora J.W."/>
            <person name="Aime M.C."/>
        </authorList>
    </citation>
    <scope>NUCLEOTIDE SEQUENCE [LARGE SCALE GENOMIC DNA]</scope>
    <source>
        <strain evidence="10">MCA 4198</strain>
    </source>
</reference>
<keyword evidence="11" id="KW-1185">Reference proteome</keyword>
<feature type="active site" description="Proton acceptor" evidence="5">
    <location>
        <position position="234"/>
    </location>
</feature>
<feature type="binding site" evidence="6">
    <location>
        <position position="520"/>
    </location>
    <ligand>
        <name>(S)-malate</name>
        <dbReference type="ChEBI" id="CHEBI:15589"/>
    </ligand>
</feature>
<dbReference type="InterPro" id="IPR036291">
    <property type="entry name" value="NAD(P)-bd_dom_sf"/>
</dbReference>
<feature type="binding site" evidence="6">
    <location>
        <position position="476"/>
    </location>
    <ligand>
        <name>(S)-malate</name>
        <dbReference type="ChEBI" id="CHEBI:15589"/>
    </ligand>
</feature>
<sequence>MLGMRPAVAAPLGLQRGLLRCAGGSRHHSSVALLSGRSPRTLISPTASSSPSSCRRRIASLAEIDPDHPEPRNPSTVSIDPFSWEDTAFDQARRDKLGLRGLLPPGHQSLQTQIERTLVQLRSKKTDLGKYVFLSALRVTNVRLFYAVVMQNAEECLPLIYTPVVGEACQKFSKIYRRPEGLTISLEDKGQVAKVIDNWPVPTGAPRIAVLTDGSRILGLGDQGWDGIGISIGKLSLYVAAAGIHPRATIPICVDLGTNNKEKLEDPLYLGLRRERASDAEYTEFLDEVMDALNTKYPNLIVQFEDFSTERAFFFLERYQKNNRVFNDDIQGTGSVVLGGFTNAARVSSKASGRPLHDQKILFFGAGSAGVGVAMQLKSFFTRQGLSDEEAKKRIWLCDSKGLVTNDRGDKLPQHKIHFSRDDNEGKQCKTLIEAVEYIKPTAIIGLSTVPDTFTEEVLQRMAELNKRPIVFPLSNPSHLSECNFETAVKATKGAVIFASGSPFPELDYEGKHLIPGQGNNLYVFPGIGLAGALCKAGRISDEMITESALALADCLNDEEKAEGRVYPALTRMREISRDVAVRVIQMAIKQGHARDGGYTASMDEDDLRNWVEGEMWKPTYQTYVA</sequence>
<dbReference type="Proteomes" id="UP000245768">
    <property type="component" value="Unassembled WGS sequence"/>
</dbReference>
<dbReference type="EMBL" id="KZ819635">
    <property type="protein sequence ID" value="PWN91970.1"/>
    <property type="molecule type" value="Genomic_DNA"/>
</dbReference>
<dbReference type="AlphaFoldDB" id="A0A316YQZ1"/>
<protein>
    <recommendedName>
        <fullName evidence="12">Malic enzyme</fullName>
    </recommendedName>
</protein>
<feature type="binding site" evidence="7">
    <location>
        <position position="329"/>
    </location>
    <ligand>
        <name>a divalent metal cation</name>
        <dbReference type="ChEBI" id="CHEBI:60240"/>
    </ligand>
</feature>
<proteinExistence type="inferred from homology"/>
<dbReference type="PIRSF" id="PIRSF000106">
    <property type="entry name" value="ME"/>
    <property type="match status" value="1"/>
</dbReference>
<gene>
    <name evidence="10" type="ORF">FA10DRAFT_292735</name>
</gene>
<dbReference type="InterPro" id="IPR037062">
    <property type="entry name" value="Malic_N_dom_sf"/>
</dbReference>
<dbReference type="CDD" id="cd05312">
    <property type="entry name" value="NAD_bind_1_malic_enz"/>
    <property type="match status" value="1"/>
</dbReference>
<evidence type="ECO:0000256" key="6">
    <source>
        <dbReference type="PIRSR" id="PIRSR000106-2"/>
    </source>
</evidence>
<dbReference type="Gene3D" id="3.40.50.10380">
    <property type="entry name" value="Malic enzyme, N-terminal domain"/>
    <property type="match status" value="1"/>
</dbReference>
<evidence type="ECO:0000313" key="10">
    <source>
        <dbReference type="EMBL" id="PWN91970.1"/>
    </source>
</evidence>
<evidence type="ECO:0008006" key="12">
    <source>
        <dbReference type="Google" id="ProtNLM"/>
    </source>
</evidence>
<comment type="similarity">
    <text evidence="2">Belongs to the malic enzymes family.</text>
</comment>
<feature type="binding site" evidence="6">
    <location>
        <position position="216"/>
    </location>
    <ligand>
        <name>(S)-malate</name>
        <dbReference type="ChEBI" id="CHEBI:15589"/>
    </ligand>
</feature>
<dbReference type="InterPro" id="IPR046346">
    <property type="entry name" value="Aminoacid_DH-like_N_sf"/>
</dbReference>
<dbReference type="RefSeq" id="XP_025379168.1">
    <property type="nucleotide sequence ID" value="XM_025524407.1"/>
</dbReference>
<feature type="binding site" evidence="7">
    <location>
        <position position="305"/>
    </location>
    <ligand>
        <name>a divalent metal cation</name>
        <dbReference type="ChEBI" id="CHEBI:60240"/>
    </ligand>
</feature>
<dbReference type="SUPFAM" id="SSF51735">
    <property type="entry name" value="NAD(P)-binding Rossmann-fold domains"/>
    <property type="match status" value="1"/>
</dbReference>
<keyword evidence="3 7" id="KW-0479">Metal-binding</keyword>
<organism evidence="10 11">
    <name type="scientific">Acaromyces ingoldii</name>
    <dbReference type="NCBI Taxonomy" id="215250"/>
    <lineage>
        <taxon>Eukaryota</taxon>
        <taxon>Fungi</taxon>
        <taxon>Dikarya</taxon>
        <taxon>Basidiomycota</taxon>
        <taxon>Ustilaginomycotina</taxon>
        <taxon>Exobasidiomycetes</taxon>
        <taxon>Exobasidiales</taxon>
        <taxon>Cryptobasidiaceae</taxon>
        <taxon>Acaromyces</taxon>
    </lineage>
</organism>
<evidence type="ECO:0000256" key="1">
    <source>
        <dbReference type="ARBA" id="ARBA00001936"/>
    </source>
</evidence>
<dbReference type="InterPro" id="IPR001891">
    <property type="entry name" value="Malic_OxRdtase"/>
</dbReference>
<dbReference type="InterPro" id="IPR012302">
    <property type="entry name" value="Malic_NAD-bd"/>
</dbReference>
<name>A0A316YQZ1_9BASI</name>
<dbReference type="GO" id="GO:0004471">
    <property type="term" value="F:malate dehydrogenase (decarboxylating) (NAD+) activity"/>
    <property type="evidence" value="ECO:0007669"/>
    <property type="project" value="TreeGrafter"/>
</dbReference>
<evidence type="ECO:0000256" key="5">
    <source>
        <dbReference type="PIRSR" id="PIRSR000106-1"/>
    </source>
</evidence>
<dbReference type="GO" id="GO:0005739">
    <property type="term" value="C:mitochondrion"/>
    <property type="evidence" value="ECO:0007669"/>
    <property type="project" value="TreeGrafter"/>
</dbReference>
<evidence type="ECO:0000259" key="9">
    <source>
        <dbReference type="SMART" id="SM01274"/>
    </source>
</evidence>
<dbReference type="Pfam" id="PF03949">
    <property type="entry name" value="Malic_M"/>
    <property type="match status" value="1"/>
</dbReference>
<accession>A0A316YQZ1</accession>
<dbReference type="SMART" id="SM00919">
    <property type="entry name" value="Malic_M"/>
    <property type="match status" value="1"/>
</dbReference>
<feature type="domain" description="Malic enzyme N-terminal" evidence="9">
    <location>
        <begin position="138"/>
        <end position="320"/>
    </location>
</feature>
<dbReference type="GO" id="GO:0006108">
    <property type="term" value="P:malate metabolic process"/>
    <property type="evidence" value="ECO:0007669"/>
    <property type="project" value="TreeGrafter"/>
</dbReference>
<dbReference type="OrthoDB" id="5365701at2759"/>
<dbReference type="NCBIfam" id="NF010052">
    <property type="entry name" value="PRK13529.1"/>
    <property type="match status" value="1"/>
</dbReference>
<dbReference type="InterPro" id="IPR012301">
    <property type="entry name" value="Malic_N_dom"/>
</dbReference>
<dbReference type="GO" id="GO:0046872">
    <property type="term" value="F:metal ion binding"/>
    <property type="evidence" value="ECO:0007669"/>
    <property type="project" value="UniProtKB-KW"/>
</dbReference>
<feature type="domain" description="Malic enzyme NAD-binding" evidence="8">
    <location>
        <begin position="330"/>
        <end position="589"/>
    </location>
</feature>
<dbReference type="GeneID" id="37046323"/>
<keyword evidence="4" id="KW-0560">Oxidoreductase</keyword>
<dbReference type="InParanoid" id="A0A316YQZ1"/>
<dbReference type="PANTHER" id="PTHR23406">
    <property type="entry name" value="MALIC ENZYME-RELATED"/>
    <property type="match status" value="1"/>
</dbReference>
<dbReference type="PANTHER" id="PTHR23406:SF32">
    <property type="entry name" value="NADP-DEPENDENT MALIC ENZYME"/>
    <property type="match status" value="1"/>
</dbReference>
<dbReference type="Gene3D" id="3.40.50.720">
    <property type="entry name" value="NAD(P)-binding Rossmann-like Domain"/>
    <property type="match status" value="1"/>
</dbReference>
<feature type="active site" description="Proton donor" evidence="5">
    <location>
        <position position="161"/>
    </location>
</feature>
<evidence type="ECO:0000256" key="2">
    <source>
        <dbReference type="ARBA" id="ARBA00008785"/>
    </source>
</evidence>
<evidence type="ECO:0000256" key="4">
    <source>
        <dbReference type="ARBA" id="ARBA00023002"/>
    </source>
</evidence>
<comment type="cofactor">
    <cofactor evidence="7">
        <name>Mg(2+)</name>
        <dbReference type="ChEBI" id="CHEBI:18420"/>
    </cofactor>
    <cofactor evidence="7">
        <name>Mn(2+)</name>
        <dbReference type="ChEBI" id="CHEBI:29035"/>
    </cofactor>
    <text evidence="7">Divalent metal cations. Prefers magnesium or manganese.</text>
</comment>
<dbReference type="SUPFAM" id="SSF53223">
    <property type="entry name" value="Aminoacid dehydrogenase-like, N-terminal domain"/>
    <property type="match status" value="1"/>
</dbReference>
<evidence type="ECO:0000259" key="8">
    <source>
        <dbReference type="SMART" id="SM00919"/>
    </source>
</evidence>
<dbReference type="Pfam" id="PF00390">
    <property type="entry name" value="malic"/>
    <property type="match status" value="1"/>
</dbReference>
<evidence type="ECO:0000256" key="3">
    <source>
        <dbReference type="ARBA" id="ARBA00022723"/>
    </source>
</evidence>
<evidence type="ECO:0000256" key="7">
    <source>
        <dbReference type="PIRSR" id="PIRSR000106-3"/>
    </source>
</evidence>
<dbReference type="STRING" id="215250.A0A316YQZ1"/>
<evidence type="ECO:0000313" key="11">
    <source>
        <dbReference type="Proteomes" id="UP000245768"/>
    </source>
</evidence>
<dbReference type="FunFam" id="3.40.50.720:FF:000182">
    <property type="entry name" value="NAD-dependent malic enzyme"/>
    <property type="match status" value="1"/>
</dbReference>
<feature type="binding site" evidence="7">
    <location>
        <position position="306"/>
    </location>
    <ligand>
        <name>a divalent metal cation</name>
        <dbReference type="ChEBI" id="CHEBI:60240"/>
    </ligand>
</feature>